<dbReference type="SUPFAM" id="SSF56634">
    <property type="entry name" value="Heme-dependent catalase-like"/>
    <property type="match status" value="1"/>
</dbReference>
<dbReference type="STRING" id="7739.C3ZEB4"/>
<reference evidence="2" key="1">
    <citation type="journal article" date="2008" name="Nature">
        <title>The amphioxus genome and the evolution of the chordate karyotype.</title>
        <authorList>
            <consortium name="US DOE Joint Genome Institute (JGI-PGF)"/>
            <person name="Putnam N.H."/>
            <person name="Butts T."/>
            <person name="Ferrier D.E.K."/>
            <person name="Furlong R.F."/>
            <person name="Hellsten U."/>
            <person name="Kawashima T."/>
            <person name="Robinson-Rechavi M."/>
            <person name="Shoguchi E."/>
            <person name="Terry A."/>
            <person name="Yu J.-K."/>
            <person name="Benito-Gutierrez E.L."/>
            <person name="Dubchak I."/>
            <person name="Garcia-Fernandez J."/>
            <person name="Gibson-Brown J.J."/>
            <person name="Grigoriev I.V."/>
            <person name="Horton A.C."/>
            <person name="de Jong P.J."/>
            <person name="Jurka J."/>
            <person name="Kapitonov V.V."/>
            <person name="Kohara Y."/>
            <person name="Kuroki Y."/>
            <person name="Lindquist E."/>
            <person name="Lucas S."/>
            <person name="Osoegawa K."/>
            <person name="Pennacchio L.A."/>
            <person name="Salamov A.A."/>
            <person name="Satou Y."/>
            <person name="Sauka-Spengler T."/>
            <person name="Schmutz J."/>
            <person name="Shin-I T."/>
            <person name="Toyoda A."/>
            <person name="Bronner-Fraser M."/>
            <person name="Fujiyama A."/>
            <person name="Holland L.Z."/>
            <person name="Holland P.W.H."/>
            <person name="Satoh N."/>
            <person name="Rokhsar D.S."/>
        </authorList>
    </citation>
    <scope>NUCLEOTIDE SEQUENCE [LARGE SCALE GENOMIC DNA]</scope>
    <source>
        <strain evidence="2">S238N-H82</strain>
        <tissue evidence="2">Testes</tissue>
    </source>
</reference>
<gene>
    <name evidence="2" type="ORF">BRAFLDRAFT_74386</name>
</gene>
<dbReference type="EMBL" id="GG666612">
    <property type="protein sequence ID" value="EEN49070.1"/>
    <property type="molecule type" value="Genomic_DNA"/>
</dbReference>
<organism>
    <name type="scientific">Branchiostoma floridae</name>
    <name type="common">Florida lancelet</name>
    <name type="synonym">Amphioxus</name>
    <dbReference type="NCBI Taxonomy" id="7739"/>
    <lineage>
        <taxon>Eukaryota</taxon>
        <taxon>Metazoa</taxon>
        <taxon>Chordata</taxon>
        <taxon>Cephalochordata</taxon>
        <taxon>Leptocardii</taxon>
        <taxon>Amphioxiformes</taxon>
        <taxon>Branchiostomatidae</taxon>
        <taxon>Branchiostoma</taxon>
    </lineage>
</organism>
<feature type="compositionally biased region" description="Polar residues" evidence="1">
    <location>
        <begin position="1"/>
        <end position="11"/>
    </location>
</feature>
<dbReference type="InterPro" id="IPR020835">
    <property type="entry name" value="Catalase_sf"/>
</dbReference>
<feature type="compositionally biased region" description="Basic and acidic residues" evidence="1">
    <location>
        <begin position="12"/>
        <end position="23"/>
    </location>
</feature>
<proteinExistence type="predicted"/>
<dbReference type="InParanoid" id="C3ZEB4"/>
<sequence>MTINRQSSLRYNKSDSFAEKERAPAENVKSTLVPVKPLLKQPDKAALQTKLQKLKLSAVAGTATAARRAFHAPGIGASGFAVVVDNVKFPETDFFRPRTVFPVRLRHSNCWSADDAAADIRGAAIKFGDTDGDSCFELVMDTG</sequence>
<feature type="region of interest" description="Disordered" evidence="1">
    <location>
        <begin position="1"/>
        <end position="23"/>
    </location>
</feature>
<dbReference type="Gene3D" id="2.40.180.10">
    <property type="entry name" value="Catalase core domain"/>
    <property type="match status" value="1"/>
</dbReference>
<evidence type="ECO:0000256" key="1">
    <source>
        <dbReference type="SAM" id="MobiDB-lite"/>
    </source>
</evidence>
<name>C3ZEB4_BRAFL</name>
<protein>
    <submittedName>
        <fullName evidence="2">Uncharacterized protein</fullName>
    </submittedName>
</protein>
<evidence type="ECO:0000313" key="2">
    <source>
        <dbReference type="EMBL" id="EEN49070.1"/>
    </source>
</evidence>
<dbReference type="GO" id="GO:0020037">
    <property type="term" value="F:heme binding"/>
    <property type="evidence" value="ECO:0007669"/>
    <property type="project" value="InterPro"/>
</dbReference>
<dbReference type="AlphaFoldDB" id="C3ZEB4"/>
<accession>C3ZEB4</accession>